<evidence type="ECO:0000313" key="2">
    <source>
        <dbReference type="EMBL" id="OLP74430.1"/>
    </source>
</evidence>
<dbReference type="AlphaFoldDB" id="A0A1Q9BV09"/>
<protein>
    <recommendedName>
        <fullName evidence="4">E3 ubiquitin-protein ligase HERC2</fullName>
    </recommendedName>
</protein>
<feature type="compositionally biased region" description="Polar residues" evidence="1">
    <location>
        <begin position="661"/>
        <end position="672"/>
    </location>
</feature>
<dbReference type="OrthoDB" id="432401at2759"/>
<evidence type="ECO:0000256" key="1">
    <source>
        <dbReference type="SAM" id="MobiDB-lite"/>
    </source>
</evidence>
<feature type="non-terminal residue" evidence="2">
    <location>
        <position position="688"/>
    </location>
</feature>
<proteinExistence type="predicted"/>
<evidence type="ECO:0000313" key="3">
    <source>
        <dbReference type="Proteomes" id="UP000186817"/>
    </source>
</evidence>
<organism evidence="2 3">
    <name type="scientific">Symbiodinium microadriaticum</name>
    <name type="common">Dinoflagellate</name>
    <name type="synonym">Zooxanthella microadriatica</name>
    <dbReference type="NCBI Taxonomy" id="2951"/>
    <lineage>
        <taxon>Eukaryota</taxon>
        <taxon>Sar</taxon>
        <taxon>Alveolata</taxon>
        <taxon>Dinophyceae</taxon>
        <taxon>Suessiales</taxon>
        <taxon>Symbiodiniaceae</taxon>
        <taxon>Symbiodinium</taxon>
    </lineage>
</organism>
<gene>
    <name evidence="2" type="ORF">AK812_SmicGene46031</name>
</gene>
<dbReference type="InterPro" id="IPR009091">
    <property type="entry name" value="RCC1/BLIP-II"/>
</dbReference>
<dbReference type="Proteomes" id="UP000186817">
    <property type="component" value="Unassembled WGS sequence"/>
</dbReference>
<accession>A0A1Q9BV09</accession>
<dbReference type="Gene3D" id="2.130.10.30">
    <property type="entry name" value="Regulator of chromosome condensation 1/beta-lactamase-inhibitor protein II"/>
    <property type="match status" value="3"/>
</dbReference>
<keyword evidence="3" id="KW-1185">Reference proteome</keyword>
<dbReference type="SUPFAM" id="SSF50985">
    <property type="entry name" value="RCC1/BLIP-II"/>
    <property type="match status" value="2"/>
</dbReference>
<feature type="region of interest" description="Disordered" evidence="1">
    <location>
        <begin position="415"/>
        <end position="435"/>
    </location>
</feature>
<dbReference type="PANTHER" id="PTHR45982">
    <property type="entry name" value="REGULATOR OF CHROMOSOME CONDENSATION"/>
    <property type="match status" value="1"/>
</dbReference>
<reference evidence="2 3" key="1">
    <citation type="submission" date="2016-02" db="EMBL/GenBank/DDBJ databases">
        <title>Genome analysis of coral dinoflagellate symbionts highlights evolutionary adaptations to a symbiotic lifestyle.</title>
        <authorList>
            <person name="Aranda M."/>
            <person name="Li Y."/>
            <person name="Liew Y.J."/>
            <person name="Baumgarten S."/>
            <person name="Simakov O."/>
            <person name="Wilson M."/>
            <person name="Piel J."/>
            <person name="Ashoor H."/>
            <person name="Bougouffa S."/>
            <person name="Bajic V.B."/>
            <person name="Ryu T."/>
            <person name="Ravasi T."/>
            <person name="Bayer T."/>
            <person name="Micklem G."/>
            <person name="Kim H."/>
            <person name="Bhak J."/>
            <person name="Lajeunesse T.C."/>
            <person name="Voolstra C.R."/>
        </authorList>
    </citation>
    <scope>NUCLEOTIDE SEQUENCE [LARGE SCALE GENOMIC DNA]</scope>
    <source>
        <strain evidence="2 3">CCMP2467</strain>
    </source>
</reference>
<evidence type="ECO:0008006" key="4">
    <source>
        <dbReference type="Google" id="ProtNLM"/>
    </source>
</evidence>
<name>A0A1Q9BV09_SYMMI</name>
<sequence length="688" mass="74916">MKRDTVRLLSGEELALEEAQTRGRGCLSGELYLLLEAALSSSAQSCALVRRDGSVVTYGRAAANGISESVRGRLKNVQAVSSAADGAAFAAIVDDGSVVAWGDPDRGGSIDPAVQDQLKNVRQIQAGQSAFAAIKADGSAATTTFAALLRDGSVVTWGHVWSGSWKGWTDPARDVIAIQSSENAYAAILSDGTVVTWGARFSGGDSSKVQEQLRNVSAIQSTARAFAAVRTDGSVVTWGDNKHDLDGGDSSRVRERLKDVRQIQSSLSAFAAILQDGSVVTWGWHLSGGDSTAVQHQLTEVDQIASNGHAFAAIKADGTVVSWGYPDRGGDSDAVQSQLSNVLAVAASATGFAALLDNNAIVRILGRGSIRPLQPCILCVILVSTSASPPGPADATPSAFVSQVLDYEPTGTLSDDSMSWLTPSPRRGPATAHGGNPGRRVLIDDVLQIWYDPDPRQLMTGTPWHRRPFSMVRFRMTATVLRQPYTCWMNWLEIWLLMTLLDLEALVQLRTCCRQGYHRWVTIDPTLVRMWLRQCLKTFVHTTGNRRWVKRMERDDSWLVLQDDLEPEARELGIAYTQYRIPGCRRTYFHRNEHWSLSRPTLQMPWSEGTRGRRVRLPSRERESLLQQRRAKTFFKKDMKLCGSETGTGGSTLGKTGRGNWSKTVTVSTSASPPGPADATPSAFVSQV</sequence>
<dbReference type="EMBL" id="LSRX01003739">
    <property type="protein sequence ID" value="OLP74430.1"/>
    <property type="molecule type" value="Genomic_DNA"/>
</dbReference>
<dbReference type="PANTHER" id="PTHR45982:SF1">
    <property type="entry name" value="REGULATOR OF CHROMOSOME CONDENSATION"/>
    <property type="match status" value="1"/>
</dbReference>
<dbReference type="InterPro" id="IPR051553">
    <property type="entry name" value="Ran_GTPase-activating"/>
</dbReference>
<comment type="caution">
    <text evidence="2">The sequence shown here is derived from an EMBL/GenBank/DDBJ whole genome shotgun (WGS) entry which is preliminary data.</text>
</comment>
<feature type="region of interest" description="Disordered" evidence="1">
    <location>
        <begin position="645"/>
        <end position="688"/>
    </location>
</feature>